<feature type="domain" description="OmpA-like" evidence="10">
    <location>
        <begin position="117"/>
        <end position="242"/>
    </location>
</feature>
<dbReference type="PANTHER" id="PTHR30329:SF21">
    <property type="entry name" value="LIPOPROTEIN YIAD-RELATED"/>
    <property type="match status" value="1"/>
</dbReference>
<accession>A0A174B7W1</accession>
<evidence type="ECO:0000256" key="7">
    <source>
        <dbReference type="PROSITE-ProRule" id="PRU00473"/>
    </source>
</evidence>
<keyword evidence="3" id="KW-1003">Cell membrane</keyword>
<evidence type="ECO:0000256" key="3">
    <source>
        <dbReference type="ARBA" id="ARBA00022475"/>
    </source>
</evidence>
<feature type="region of interest" description="Disordered" evidence="8">
    <location>
        <begin position="260"/>
        <end position="307"/>
    </location>
</feature>
<proteinExistence type="inferred from homology"/>
<evidence type="ECO:0000256" key="2">
    <source>
        <dbReference type="ARBA" id="ARBA00008914"/>
    </source>
</evidence>
<feature type="compositionally biased region" description="Polar residues" evidence="8">
    <location>
        <begin position="266"/>
        <end position="294"/>
    </location>
</feature>
<dbReference type="InterPro" id="IPR036737">
    <property type="entry name" value="OmpA-like_sf"/>
</dbReference>
<evidence type="ECO:0000256" key="1">
    <source>
        <dbReference type="ARBA" id="ARBA00004162"/>
    </source>
</evidence>
<dbReference type="InterPro" id="IPR006665">
    <property type="entry name" value="OmpA-like"/>
</dbReference>
<evidence type="ECO:0000259" key="10">
    <source>
        <dbReference type="PROSITE" id="PS51123"/>
    </source>
</evidence>
<name>A0A174B7W1_9FIRM</name>
<comment type="similarity">
    <text evidence="2">Belongs to the MotB family.</text>
</comment>
<dbReference type="CDD" id="cd07185">
    <property type="entry name" value="OmpA_C-like"/>
    <property type="match status" value="1"/>
</dbReference>
<dbReference type="GO" id="GO:0005886">
    <property type="term" value="C:plasma membrane"/>
    <property type="evidence" value="ECO:0007669"/>
    <property type="project" value="UniProtKB-SubCell"/>
</dbReference>
<evidence type="ECO:0000313" key="11">
    <source>
        <dbReference type="EMBL" id="CUN97121.1"/>
    </source>
</evidence>
<dbReference type="Pfam" id="PF13677">
    <property type="entry name" value="MotB_plug"/>
    <property type="match status" value="1"/>
</dbReference>
<dbReference type="Gene3D" id="3.30.1330.60">
    <property type="entry name" value="OmpA-like domain"/>
    <property type="match status" value="1"/>
</dbReference>
<comment type="subcellular location">
    <subcellularLocation>
        <location evidence="1">Cell membrane</location>
        <topology evidence="1">Single-pass membrane protein</topology>
    </subcellularLocation>
</comment>
<dbReference type="PANTHER" id="PTHR30329">
    <property type="entry name" value="STATOR ELEMENT OF FLAGELLAR MOTOR COMPLEX"/>
    <property type="match status" value="1"/>
</dbReference>
<keyword evidence="6 7" id="KW-0472">Membrane</keyword>
<feature type="transmembrane region" description="Helical" evidence="9">
    <location>
        <begin position="20"/>
        <end position="38"/>
    </location>
</feature>
<evidence type="ECO:0000256" key="4">
    <source>
        <dbReference type="ARBA" id="ARBA00022692"/>
    </source>
</evidence>
<keyword evidence="4 9" id="KW-0812">Transmembrane</keyword>
<dbReference type="PROSITE" id="PS51123">
    <property type="entry name" value="OMPA_2"/>
    <property type="match status" value="1"/>
</dbReference>
<sequence length="307" mass="33610">MKKKKGNRPTDGGGNWMDTYGDMVTLLLTFFIMLYSMSSLSEQKWEIFVRSIYPEDVKEAQEQIDVGGIIDPDAAVEGMKPDELTTDDAEDLNKLYLTIAQRMNENGAEGVTISRGDGYTYVSFNDNVFFNGNESAITESGQRILAAFCSAISPVSDKLSQLNIMAHTAQGDPRRLNNPRVDRMLSAMRGAEVCTFIQEKNVIGPDKLINISYGQFRPAASNDTSEGRAKNRRVEMLLIDEGTAERSISEYIEEYNSGKNADKTVVTGSQNGNADSGFTQTQPSPENIASTMPPSGTEAFAGGETSE</sequence>
<dbReference type="EMBL" id="CZAB01000001">
    <property type="protein sequence ID" value="CUN97121.1"/>
    <property type="molecule type" value="Genomic_DNA"/>
</dbReference>
<evidence type="ECO:0000256" key="9">
    <source>
        <dbReference type="SAM" id="Phobius"/>
    </source>
</evidence>
<dbReference type="InterPro" id="IPR050330">
    <property type="entry name" value="Bact_OuterMem_StrucFunc"/>
</dbReference>
<dbReference type="Pfam" id="PF00691">
    <property type="entry name" value="OmpA"/>
    <property type="match status" value="1"/>
</dbReference>
<dbReference type="SUPFAM" id="SSF103088">
    <property type="entry name" value="OmpA-like"/>
    <property type="match status" value="1"/>
</dbReference>
<evidence type="ECO:0000256" key="5">
    <source>
        <dbReference type="ARBA" id="ARBA00022989"/>
    </source>
</evidence>
<dbReference type="AlphaFoldDB" id="A0A174B7W1"/>
<evidence type="ECO:0000256" key="6">
    <source>
        <dbReference type="ARBA" id="ARBA00023136"/>
    </source>
</evidence>
<organism evidence="11 12">
    <name type="scientific">Enterocloster clostridioformis</name>
    <dbReference type="NCBI Taxonomy" id="1531"/>
    <lineage>
        <taxon>Bacteria</taxon>
        <taxon>Bacillati</taxon>
        <taxon>Bacillota</taxon>
        <taxon>Clostridia</taxon>
        <taxon>Lachnospirales</taxon>
        <taxon>Lachnospiraceae</taxon>
        <taxon>Enterocloster</taxon>
    </lineage>
</organism>
<evidence type="ECO:0000256" key="8">
    <source>
        <dbReference type="SAM" id="MobiDB-lite"/>
    </source>
</evidence>
<reference evidence="11 12" key="1">
    <citation type="submission" date="2015-09" db="EMBL/GenBank/DDBJ databases">
        <authorList>
            <consortium name="Pathogen Informatics"/>
        </authorList>
    </citation>
    <scope>NUCLEOTIDE SEQUENCE [LARGE SCALE GENOMIC DNA]</scope>
    <source>
        <strain evidence="11 12">2789STDY5834865</strain>
    </source>
</reference>
<dbReference type="RefSeq" id="WP_057571090.1">
    <property type="nucleotide sequence ID" value="NZ_CATYWZ010000007.1"/>
</dbReference>
<dbReference type="InterPro" id="IPR025713">
    <property type="entry name" value="MotB-like_N_dom"/>
</dbReference>
<evidence type="ECO:0000313" key="12">
    <source>
        <dbReference type="Proteomes" id="UP000095512"/>
    </source>
</evidence>
<protein>
    <submittedName>
        <fullName evidence="11">OmpA/MotB domain-containing protein</fullName>
    </submittedName>
</protein>
<gene>
    <name evidence="11" type="primary">motB</name>
    <name evidence="11" type="ORF">ERS852480_00237</name>
</gene>
<keyword evidence="5 9" id="KW-1133">Transmembrane helix</keyword>
<dbReference type="Proteomes" id="UP000095512">
    <property type="component" value="Unassembled WGS sequence"/>
</dbReference>